<evidence type="ECO:0000256" key="6">
    <source>
        <dbReference type="SAM" id="Phobius"/>
    </source>
</evidence>
<sequence>MAAWLCLCLYQQGRIDLKKISARLSLYSTTFLLILIKYLQSVLENQKNLRFWEDYLKSLQSLDFSLFSGKLTVPVMVPVGRRILFRGHLKHTNEITVAIGADYFAKCSLDQAEILRQHRIKDAQSKVNLYIKEQKYLENKISFSKQNIFDNVGEEIIEEYSEEEDRKWREKHRENMKKHKLESKDKNKVADSITDEELWTKLEELELQEELEHELDNMNATETIMNSSVLNDNNSIASKVTFGTERKNNENIEKILDNKHLEQSSNNNINIEQQPAMYNKLTLLQKVIERQNELGEKLQQIKERERNTKLTEDNLISKLDEMEQLEELEDEMDRLDDMIHSEEEYIEEDSEKSSDQKIKRSVIFADEDDSETLEITFKHSEVIPFLEPYNPEKGIQKPSDVYTAFGNLFSEETTSILKKNRYECDKVLTPDNKTQESLELKDEINYPAQTILMKDVTERKDTNSKTAHDKDTRPTSLFKKKRMQNKS</sequence>
<keyword evidence="6" id="KW-0812">Transmembrane</keyword>
<dbReference type="InterPro" id="IPR004127">
    <property type="entry name" value="Prefoldin_subunit_alpha"/>
</dbReference>
<keyword evidence="6" id="KW-0472">Membrane</keyword>
<dbReference type="Pfam" id="PF02996">
    <property type="entry name" value="Prefoldin"/>
    <property type="match status" value="1"/>
</dbReference>
<proteinExistence type="inferred from homology"/>
<accession>A0ABN8BFM6</accession>
<evidence type="ECO:0000313" key="7">
    <source>
        <dbReference type="EMBL" id="CAH0405593.1"/>
    </source>
</evidence>
<feature type="coiled-coil region" evidence="4">
    <location>
        <begin position="284"/>
        <end position="345"/>
    </location>
</feature>
<evidence type="ECO:0000256" key="1">
    <source>
        <dbReference type="ARBA" id="ARBA00004123"/>
    </source>
</evidence>
<keyword evidence="6" id="KW-1133">Transmembrane helix</keyword>
<protein>
    <recommendedName>
        <fullName evidence="9">Unconventional prefoldin RPB5 interactor</fullName>
    </recommendedName>
</protein>
<dbReference type="CDD" id="cd23159">
    <property type="entry name" value="Prefoldin_URI1"/>
    <property type="match status" value="1"/>
</dbReference>
<evidence type="ECO:0000256" key="5">
    <source>
        <dbReference type="SAM" id="MobiDB-lite"/>
    </source>
</evidence>
<keyword evidence="4" id="KW-0175">Coiled coil</keyword>
<reference evidence="7" key="1">
    <citation type="submission" date="2021-12" db="EMBL/GenBank/DDBJ databases">
        <authorList>
            <person name="King R."/>
        </authorList>
    </citation>
    <scope>NUCLEOTIDE SEQUENCE</scope>
</reference>
<gene>
    <name evidence="7" type="ORF">CHILSU_LOCUS8955</name>
</gene>
<evidence type="ECO:0000256" key="2">
    <source>
        <dbReference type="ARBA" id="ARBA00023242"/>
    </source>
</evidence>
<feature type="compositionally biased region" description="Basic and acidic residues" evidence="5">
    <location>
        <begin position="455"/>
        <end position="473"/>
    </location>
</feature>
<keyword evidence="8" id="KW-1185">Reference proteome</keyword>
<evidence type="ECO:0000256" key="4">
    <source>
        <dbReference type="SAM" id="Coils"/>
    </source>
</evidence>
<evidence type="ECO:0008006" key="9">
    <source>
        <dbReference type="Google" id="ProtNLM"/>
    </source>
</evidence>
<feature type="region of interest" description="Disordered" evidence="5">
    <location>
        <begin position="455"/>
        <end position="487"/>
    </location>
</feature>
<comment type="subcellular location">
    <subcellularLocation>
        <location evidence="1">Nucleus</location>
    </subcellularLocation>
</comment>
<dbReference type="InterPro" id="IPR009053">
    <property type="entry name" value="Prefoldin"/>
</dbReference>
<feature type="transmembrane region" description="Helical" evidence="6">
    <location>
        <begin position="20"/>
        <end position="39"/>
    </location>
</feature>
<dbReference type="PANTHER" id="PTHR15111">
    <property type="entry name" value="RNA POLYMERASE II SUBUNIT 5-MEDIATING PROTEIN NNX3"/>
    <property type="match status" value="1"/>
</dbReference>
<name>A0ABN8BFM6_CHISP</name>
<evidence type="ECO:0000256" key="3">
    <source>
        <dbReference type="ARBA" id="ARBA00038295"/>
    </source>
</evidence>
<dbReference type="Proteomes" id="UP001153292">
    <property type="component" value="Chromosome 4"/>
</dbReference>
<dbReference type="SUPFAM" id="SSF46579">
    <property type="entry name" value="Prefoldin"/>
    <property type="match status" value="1"/>
</dbReference>
<comment type="similarity">
    <text evidence="3">Belongs to the RNA polymerase II subunit 5-mediating protein family.</text>
</comment>
<organism evidence="7 8">
    <name type="scientific">Chilo suppressalis</name>
    <name type="common">Asiatic rice borer moth</name>
    <dbReference type="NCBI Taxonomy" id="168631"/>
    <lineage>
        <taxon>Eukaryota</taxon>
        <taxon>Metazoa</taxon>
        <taxon>Ecdysozoa</taxon>
        <taxon>Arthropoda</taxon>
        <taxon>Hexapoda</taxon>
        <taxon>Insecta</taxon>
        <taxon>Pterygota</taxon>
        <taxon>Neoptera</taxon>
        <taxon>Endopterygota</taxon>
        <taxon>Lepidoptera</taxon>
        <taxon>Glossata</taxon>
        <taxon>Ditrysia</taxon>
        <taxon>Pyraloidea</taxon>
        <taxon>Crambidae</taxon>
        <taxon>Crambinae</taxon>
        <taxon>Chilo</taxon>
    </lineage>
</organism>
<evidence type="ECO:0000313" key="8">
    <source>
        <dbReference type="Proteomes" id="UP001153292"/>
    </source>
</evidence>
<dbReference type="Gene3D" id="1.10.287.370">
    <property type="match status" value="1"/>
</dbReference>
<dbReference type="InterPro" id="IPR052255">
    <property type="entry name" value="RNA_pol_II_subunit5-mediator"/>
</dbReference>
<dbReference type="PANTHER" id="PTHR15111:SF0">
    <property type="entry name" value="UNCONVENTIONAL PREFOLDIN RPB5 INTERACTOR 1"/>
    <property type="match status" value="1"/>
</dbReference>
<dbReference type="EMBL" id="OU963897">
    <property type="protein sequence ID" value="CAH0405593.1"/>
    <property type="molecule type" value="Genomic_DNA"/>
</dbReference>
<keyword evidence="2" id="KW-0539">Nucleus</keyword>
<feature type="compositionally biased region" description="Basic residues" evidence="5">
    <location>
        <begin position="478"/>
        <end position="487"/>
    </location>
</feature>